<evidence type="ECO:0000256" key="2">
    <source>
        <dbReference type="ARBA" id="ARBA00022475"/>
    </source>
</evidence>
<dbReference type="InterPro" id="IPR002126">
    <property type="entry name" value="Cadherin-like_dom"/>
</dbReference>
<evidence type="ECO:0000256" key="13">
    <source>
        <dbReference type="PROSITE-ProRule" id="PRU00043"/>
    </source>
</evidence>
<feature type="domain" description="Cadherin" evidence="14">
    <location>
        <begin position="2"/>
        <end position="93"/>
    </location>
</feature>
<evidence type="ECO:0000313" key="15">
    <source>
        <dbReference type="EMBL" id="ADY41050.1"/>
    </source>
</evidence>
<feature type="domain" description="Cadherin" evidence="14">
    <location>
        <begin position="965"/>
        <end position="1069"/>
    </location>
</feature>
<dbReference type="GO" id="GO:0008013">
    <property type="term" value="F:beta-catenin binding"/>
    <property type="evidence" value="ECO:0007669"/>
    <property type="project" value="TreeGrafter"/>
</dbReference>
<keyword evidence="7 13" id="KW-0106">Calcium</keyword>
<keyword evidence="12" id="KW-0325">Glycoprotein</keyword>
<feature type="domain" description="Cadherin" evidence="14">
    <location>
        <begin position="1070"/>
        <end position="1166"/>
    </location>
</feature>
<evidence type="ECO:0000256" key="6">
    <source>
        <dbReference type="ARBA" id="ARBA00022737"/>
    </source>
</evidence>
<keyword evidence="9" id="KW-1133">Transmembrane helix</keyword>
<feature type="domain" description="Cadherin" evidence="14">
    <location>
        <begin position="855"/>
        <end position="964"/>
    </location>
</feature>
<proteinExistence type="evidence at transcript level"/>
<feature type="domain" description="Cadherin" evidence="14">
    <location>
        <begin position="666"/>
        <end position="751"/>
    </location>
</feature>
<dbReference type="GO" id="GO:0016477">
    <property type="term" value="P:cell migration"/>
    <property type="evidence" value="ECO:0007669"/>
    <property type="project" value="TreeGrafter"/>
</dbReference>
<keyword evidence="10" id="KW-0472">Membrane</keyword>
<feature type="domain" description="Cadherin" evidence="14">
    <location>
        <begin position="537"/>
        <end position="647"/>
    </location>
</feature>
<feature type="non-terminal residue" evidence="15">
    <location>
        <position position="1195"/>
    </location>
</feature>
<keyword evidence="4" id="KW-0812">Transmembrane</keyword>
<feature type="domain" description="Cadherin" evidence="14">
    <location>
        <begin position="106"/>
        <end position="217"/>
    </location>
</feature>
<feature type="domain" description="Cadherin" evidence="14">
    <location>
        <begin position="218"/>
        <end position="320"/>
    </location>
</feature>
<keyword evidence="2" id="KW-1003">Cell membrane</keyword>
<sequence>MGKTIVRVDALDSDIGENGDVHYMLVNDEETPFLVDSNNGDVKLRRQPFMNESSWRLRIRAIDGGWPYPRSSQMILTIYINGTNVPSKIRPALSRDPPNENTPKFENLPSMIRVNEDADIGSVIVRLTASDTDRGYAGILRFACWDEFFEIDAHNGELRVAEDLHDLVHHDIVHNVDSDTIVHNVTVTVCDMGEPVKCSNETLAINVVDSNNNAPRFDKPFYNVRIAEDIAIGSEILVLTATDEDFGDNARIAYKLAGDDAHVEIDNEKGILRVRNQFDRETNEIYRFSVVAYDHGHPPKLTFVNVSIELDDVNDNAPKCAEPIQKVQIPEDYPNGALVTCVAASDADAGENGRITYGFDSLLDKTSTQLPFRVQADTGCIFVDSRSPLDFETRALYNLSIEAMDNGHPTFSTVCTVLVELIDVNENVHAPVFSDIAHEASVYENMPVGTEVIALQAFDPDDPDAAVKYAIVDGDGMGYFMVDPAGIVRTSIVLDREVESRYWLAIEAEDAASVPLSSIVHVFVRVLDKNDNAPLPSRAIYFASVPENSPEDTVVVKVEAEDRDEPPSGEDRAELRFRIASGDPQSFFSVDPKTGYMTTRGRRRLDRETQREHVVYVEICDQSSPRLCTTVPVVVTVGDLNDNPPVFKQQIYNFNVPAEKTGELCRVFAVDEDEGINAQLFYNVTSGDNRFTIDESGMISVTEPLKGDEIAPLTIQATDMGRPYNTASARIILTAIARKSSEREGNHKPRLLNEHHWSRLPISDADNVGETIGLIEAEDPDGDQLWWTITAGNLNNTFAIRCDAGELLLARPLEYVNLSVTEFHLEFSVSDGIDEESGKIVVEVSRSPQRRPRFTAQHYRTQISEKTPVGTTIYTVKAIVDESGLTHKTANKMIVYGIHSVENLAAADKLRIDPSSGNVVVMESFGKDVAREFSVIVSARNGQMSNYAILSISLLDDNDNPPKFLQSEYSAKLLASSPLGSVAVTVQAFDPDVAENGVIVYTIIAGNDHGHFQINGATGEIRTMKPLSTSEYSEAILTVRASDQSKYQLADTCTVRIQTVVDEEWQPTFQKSVYSQSLRESTPAGSLLMTVYADGASGIRYSLQDPCDSLAVHSVSGAIYLKNRLNREKHGVTVNCTVIARNTMGAESNARIVLKLIDVNEHAPFFNQTVYYGICAGEYAPWFGRSKQRRYASYC</sequence>
<evidence type="ECO:0000256" key="11">
    <source>
        <dbReference type="ARBA" id="ARBA00023157"/>
    </source>
</evidence>
<dbReference type="PANTHER" id="PTHR24027:SF438">
    <property type="entry name" value="CADHERIN 23"/>
    <property type="match status" value="1"/>
</dbReference>
<keyword evidence="5" id="KW-0732">Signal</keyword>
<keyword evidence="3" id="KW-0245">EGF-like domain</keyword>
<dbReference type="InterPro" id="IPR020894">
    <property type="entry name" value="Cadherin_CS"/>
</dbReference>
<evidence type="ECO:0000256" key="5">
    <source>
        <dbReference type="ARBA" id="ARBA00022729"/>
    </source>
</evidence>
<dbReference type="FunFam" id="2.60.40.60:FF:000116">
    <property type="entry name" value="Dachsous cadherin-related 2"/>
    <property type="match status" value="1"/>
</dbReference>
<dbReference type="InterPro" id="IPR015919">
    <property type="entry name" value="Cadherin-like_sf"/>
</dbReference>
<dbReference type="FunFam" id="2.60.40.60:FF:000037">
    <property type="entry name" value="FAT atypical cadherin 1"/>
    <property type="match status" value="2"/>
</dbReference>
<dbReference type="PROSITE" id="PS00232">
    <property type="entry name" value="CADHERIN_1"/>
    <property type="match status" value="4"/>
</dbReference>
<reference evidence="15" key="1">
    <citation type="journal article" date="2011" name="Genome Res.">
        <title>Deep small RNA sequencing from the nematode Ascaris reveals conservation, functional diversification, and novel developmental profiles.</title>
        <authorList>
            <person name="Wang J."/>
            <person name="Czech B."/>
            <person name="Crunk A."/>
            <person name="Wallace A."/>
            <person name="Mitreva M."/>
            <person name="Hannon G.J."/>
            <person name="Davis R.E."/>
        </authorList>
    </citation>
    <scope>NUCLEOTIDE SEQUENCE</scope>
</reference>
<keyword evidence="11" id="KW-1015">Disulfide bond</keyword>
<evidence type="ECO:0000256" key="8">
    <source>
        <dbReference type="ARBA" id="ARBA00022889"/>
    </source>
</evidence>
<dbReference type="FunFam" id="2.60.40.60:FF:000002">
    <property type="entry name" value="Protocadherin alpha 2"/>
    <property type="match status" value="1"/>
</dbReference>
<evidence type="ECO:0000256" key="10">
    <source>
        <dbReference type="ARBA" id="ARBA00023136"/>
    </source>
</evidence>
<dbReference type="Pfam" id="PF00028">
    <property type="entry name" value="Cadherin"/>
    <property type="match status" value="7"/>
</dbReference>
<evidence type="ECO:0000256" key="1">
    <source>
        <dbReference type="ARBA" id="ARBA00004251"/>
    </source>
</evidence>
<dbReference type="SUPFAM" id="SSF49313">
    <property type="entry name" value="Cadherin-like"/>
    <property type="match status" value="10"/>
</dbReference>
<protein>
    <submittedName>
        <fullName evidence="15">Cadherin-4</fullName>
    </submittedName>
</protein>
<dbReference type="EMBL" id="JI165428">
    <property type="protein sequence ID" value="ADY41050.1"/>
    <property type="molecule type" value="mRNA"/>
</dbReference>
<name>F1KT46_ASCSU</name>
<dbReference type="FunFam" id="2.60.40.60:FF:000005">
    <property type="entry name" value="Protocadherin 9"/>
    <property type="match status" value="1"/>
</dbReference>
<dbReference type="SMART" id="SM00112">
    <property type="entry name" value="CA"/>
    <property type="match status" value="10"/>
</dbReference>
<dbReference type="AlphaFoldDB" id="F1KT46"/>
<evidence type="ECO:0000256" key="9">
    <source>
        <dbReference type="ARBA" id="ARBA00022989"/>
    </source>
</evidence>
<evidence type="ECO:0000256" key="3">
    <source>
        <dbReference type="ARBA" id="ARBA00022536"/>
    </source>
</evidence>
<evidence type="ECO:0000256" key="4">
    <source>
        <dbReference type="ARBA" id="ARBA00022692"/>
    </source>
</evidence>
<feature type="domain" description="Cadherin" evidence="14">
    <location>
        <begin position="762"/>
        <end position="854"/>
    </location>
</feature>
<dbReference type="InterPro" id="IPR039808">
    <property type="entry name" value="Cadherin"/>
</dbReference>
<dbReference type="GO" id="GO:0016342">
    <property type="term" value="C:catenin complex"/>
    <property type="evidence" value="ECO:0007669"/>
    <property type="project" value="TreeGrafter"/>
</dbReference>
<dbReference type="PROSITE" id="PS50268">
    <property type="entry name" value="CADHERIN_2"/>
    <property type="match status" value="11"/>
</dbReference>
<dbReference type="CDD" id="cd11304">
    <property type="entry name" value="Cadherin_repeat"/>
    <property type="match status" value="11"/>
</dbReference>
<organism evidence="15">
    <name type="scientific">Ascaris suum</name>
    <name type="common">Pig roundworm</name>
    <name type="synonym">Ascaris lumbricoides</name>
    <dbReference type="NCBI Taxonomy" id="6253"/>
    <lineage>
        <taxon>Eukaryota</taxon>
        <taxon>Metazoa</taxon>
        <taxon>Ecdysozoa</taxon>
        <taxon>Nematoda</taxon>
        <taxon>Chromadorea</taxon>
        <taxon>Rhabditida</taxon>
        <taxon>Spirurina</taxon>
        <taxon>Ascaridomorpha</taxon>
        <taxon>Ascaridoidea</taxon>
        <taxon>Ascarididae</taxon>
        <taxon>Ascaris</taxon>
    </lineage>
</organism>
<feature type="domain" description="Cadherin" evidence="14">
    <location>
        <begin position="321"/>
        <end position="433"/>
    </location>
</feature>
<accession>F1KT46</accession>
<evidence type="ECO:0000256" key="7">
    <source>
        <dbReference type="ARBA" id="ARBA00022837"/>
    </source>
</evidence>
<dbReference type="GO" id="GO:0007156">
    <property type="term" value="P:homophilic cell adhesion via plasma membrane adhesion molecules"/>
    <property type="evidence" value="ECO:0007669"/>
    <property type="project" value="InterPro"/>
</dbReference>
<evidence type="ECO:0000256" key="12">
    <source>
        <dbReference type="ARBA" id="ARBA00023180"/>
    </source>
</evidence>
<dbReference type="GO" id="GO:0045296">
    <property type="term" value="F:cadherin binding"/>
    <property type="evidence" value="ECO:0007669"/>
    <property type="project" value="TreeGrafter"/>
</dbReference>
<dbReference type="Gene3D" id="2.60.40.60">
    <property type="entry name" value="Cadherins"/>
    <property type="match status" value="11"/>
</dbReference>
<comment type="subcellular location">
    <subcellularLocation>
        <location evidence="1">Cell membrane</location>
        <topology evidence="1">Single-pass type I membrane protein</topology>
    </subcellularLocation>
</comment>
<keyword evidence="6" id="KW-0677">Repeat</keyword>
<feature type="domain" description="Cadherin" evidence="14">
    <location>
        <begin position="434"/>
        <end position="536"/>
    </location>
</feature>
<dbReference type="PANTHER" id="PTHR24027">
    <property type="entry name" value="CADHERIN-23"/>
    <property type="match status" value="1"/>
</dbReference>
<evidence type="ECO:0000259" key="14">
    <source>
        <dbReference type="PROSITE" id="PS50268"/>
    </source>
</evidence>
<dbReference type="GO" id="GO:0031175">
    <property type="term" value="P:neuron projection development"/>
    <property type="evidence" value="ECO:0007669"/>
    <property type="project" value="TreeGrafter"/>
</dbReference>
<dbReference type="PRINTS" id="PR00205">
    <property type="entry name" value="CADHERIN"/>
</dbReference>
<keyword evidence="8" id="KW-0130">Cell adhesion</keyword>
<dbReference type="GO" id="GO:0005509">
    <property type="term" value="F:calcium ion binding"/>
    <property type="evidence" value="ECO:0007669"/>
    <property type="project" value="UniProtKB-UniRule"/>
</dbReference>